<accession>A0ABD2XQ47</accession>
<sequence>MGDARRFSIYLEINPQFPHRIAWKVKNLVLQDYLRLKYNDAWTWTFCSVKFAIEDTDNLYRSIDGVDFSLIQQNDGNFDIPTAQEIEQIMCDIEIVNN</sequence>
<organism evidence="1 2">
    <name type="scientific">Trichogramma kaykai</name>
    <dbReference type="NCBI Taxonomy" id="54128"/>
    <lineage>
        <taxon>Eukaryota</taxon>
        <taxon>Metazoa</taxon>
        <taxon>Ecdysozoa</taxon>
        <taxon>Arthropoda</taxon>
        <taxon>Hexapoda</taxon>
        <taxon>Insecta</taxon>
        <taxon>Pterygota</taxon>
        <taxon>Neoptera</taxon>
        <taxon>Endopterygota</taxon>
        <taxon>Hymenoptera</taxon>
        <taxon>Apocrita</taxon>
        <taxon>Proctotrupomorpha</taxon>
        <taxon>Chalcidoidea</taxon>
        <taxon>Trichogrammatidae</taxon>
        <taxon>Trichogramma</taxon>
    </lineage>
</organism>
<protein>
    <submittedName>
        <fullName evidence="1">Uncharacterized protein</fullName>
    </submittedName>
</protein>
<dbReference type="AlphaFoldDB" id="A0ABD2XQ47"/>
<evidence type="ECO:0000313" key="2">
    <source>
        <dbReference type="Proteomes" id="UP001627154"/>
    </source>
</evidence>
<evidence type="ECO:0000313" key="1">
    <source>
        <dbReference type="EMBL" id="KAL3407558.1"/>
    </source>
</evidence>
<name>A0ABD2XQ47_9HYME</name>
<dbReference type="Proteomes" id="UP001627154">
    <property type="component" value="Unassembled WGS sequence"/>
</dbReference>
<reference evidence="1 2" key="1">
    <citation type="journal article" date="2024" name="bioRxiv">
        <title>A reference genome for Trichogramma kaykai: A tiny desert-dwelling parasitoid wasp with competing sex-ratio distorters.</title>
        <authorList>
            <person name="Culotta J."/>
            <person name="Lindsey A.R."/>
        </authorList>
    </citation>
    <scope>NUCLEOTIDE SEQUENCE [LARGE SCALE GENOMIC DNA]</scope>
    <source>
        <strain evidence="1 2">KSX58</strain>
    </source>
</reference>
<proteinExistence type="predicted"/>
<gene>
    <name evidence="1" type="ORF">TKK_000240</name>
</gene>
<keyword evidence="2" id="KW-1185">Reference proteome</keyword>
<dbReference type="EMBL" id="JBJJXI010000003">
    <property type="protein sequence ID" value="KAL3407558.1"/>
    <property type="molecule type" value="Genomic_DNA"/>
</dbReference>
<comment type="caution">
    <text evidence="1">The sequence shown here is derived from an EMBL/GenBank/DDBJ whole genome shotgun (WGS) entry which is preliminary data.</text>
</comment>